<accession>A0A0C2JKK4</accession>
<proteinExistence type="predicted"/>
<reference evidence="2 3" key="1">
    <citation type="journal article" date="2014" name="Genome Biol. Evol.">
        <title>The genome of the myxosporean Thelohanellus kitauei shows adaptations to nutrient acquisition within its fish host.</title>
        <authorList>
            <person name="Yang Y."/>
            <person name="Xiong J."/>
            <person name="Zhou Z."/>
            <person name="Huo F."/>
            <person name="Miao W."/>
            <person name="Ran C."/>
            <person name="Liu Y."/>
            <person name="Zhang J."/>
            <person name="Feng J."/>
            <person name="Wang M."/>
            <person name="Wang M."/>
            <person name="Wang L."/>
            <person name="Yao B."/>
        </authorList>
    </citation>
    <scope>NUCLEOTIDE SEQUENCE [LARGE SCALE GENOMIC DNA]</scope>
    <source>
        <strain evidence="2">Wuqing</strain>
    </source>
</reference>
<organism evidence="2 3">
    <name type="scientific">Thelohanellus kitauei</name>
    <name type="common">Myxosporean</name>
    <dbReference type="NCBI Taxonomy" id="669202"/>
    <lineage>
        <taxon>Eukaryota</taxon>
        <taxon>Metazoa</taxon>
        <taxon>Cnidaria</taxon>
        <taxon>Myxozoa</taxon>
        <taxon>Myxosporea</taxon>
        <taxon>Bivalvulida</taxon>
        <taxon>Platysporina</taxon>
        <taxon>Myxobolidae</taxon>
        <taxon>Thelohanellus</taxon>
    </lineage>
</organism>
<name>A0A0C2JKK4_THEKT</name>
<sequence>MDQPTRIFFILVPLTSILYILTIMLFHYHRYIAPNSSQVYDWKFEKWMRYEYTSIKRENVEYFRNGTLINVPYAENFRCTEEVFKVSKCLGYFNETVSKEQVYMWMDYIERLHPHSGLIILTEDLTIRLKNNNNSGLRLHFDISNMKDIFGYILYEKRFEIFYVETMTCLSYYLNENIRNDALGRRFTKNFGYLFI</sequence>
<keyword evidence="1" id="KW-1133">Transmembrane helix</keyword>
<evidence type="ECO:0000313" key="3">
    <source>
        <dbReference type="Proteomes" id="UP000031668"/>
    </source>
</evidence>
<gene>
    <name evidence="2" type="ORF">RF11_15716</name>
</gene>
<keyword evidence="3" id="KW-1185">Reference proteome</keyword>
<evidence type="ECO:0000313" key="2">
    <source>
        <dbReference type="EMBL" id="KII69933.1"/>
    </source>
</evidence>
<feature type="transmembrane region" description="Helical" evidence="1">
    <location>
        <begin position="7"/>
        <end position="28"/>
    </location>
</feature>
<protein>
    <submittedName>
        <fullName evidence="2">Uncharacterized protein</fullName>
    </submittedName>
</protein>
<keyword evidence="1" id="KW-0812">Transmembrane</keyword>
<comment type="caution">
    <text evidence="2">The sequence shown here is derived from an EMBL/GenBank/DDBJ whole genome shotgun (WGS) entry which is preliminary data.</text>
</comment>
<dbReference type="AlphaFoldDB" id="A0A0C2JKK4"/>
<keyword evidence="1" id="KW-0472">Membrane</keyword>
<evidence type="ECO:0000256" key="1">
    <source>
        <dbReference type="SAM" id="Phobius"/>
    </source>
</evidence>
<dbReference type="Proteomes" id="UP000031668">
    <property type="component" value="Unassembled WGS sequence"/>
</dbReference>
<dbReference type="EMBL" id="JWZT01002253">
    <property type="protein sequence ID" value="KII69933.1"/>
    <property type="molecule type" value="Genomic_DNA"/>
</dbReference>